<dbReference type="GO" id="GO:0016740">
    <property type="term" value="F:transferase activity"/>
    <property type="evidence" value="ECO:0007669"/>
    <property type="project" value="UniProtKB-KW"/>
</dbReference>
<dbReference type="PANTHER" id="PTHR11735:SF11">
    <property type="entry name" value="TRNA THREONYLCARBAMOYLADENOSINE BIOSYNTHESIS PROTEIN TSAB"/>
    <property type="match status" value="1"/>
</dbReference>
<protein>
    <submittedName>
        <fullName evidence="2">tRNA (Adenosine(37)-N6)-threonylcarbamoyltransferase complex dimerization subunit type 1 TsaB</fullName>
    </submittedName>
</protein>
<dbReference type="InterPro" id="IPR043129">
    <property type="entry name" value="ATPase_NBD"/>
</dbReference>
<evidence type="ECO:0000259" key="1">
    <source>
        <dbReference type="Pfam" id="PF00814"/>
    </source>
</evidence>
<organism evidence="2">
    <name type="scientific">Caldicellulosiruptor owensensis</name>
    <dbReference type="NCBI Taxonomy" id="55205"/>
    <lineage>
        <taxon>Bacteria</taxon>
        <taxon>Bacillati</taxon>
        <taxon>Bacillota</taxon>
        <taxon>Bacillota incertae sedis</taxon>
        <taxon>Caldicellulosiruptorales</taxon>
        <taxon>Caldicellulosiruptoraceae</taxon>
        <taxon>Caldicellulosiruptor</taxon>
    </lineage>
</organism>
<feature type="domain" description="Gcp-like" evidence="1">
    <location>
        <begin position="31"/>
        <end position="158"/>
    </location>
</feature>
<gene>
    <name evidence="2" type="primary">tsaB</name>
    <name evidence="2" type="ORF">ENL71_06660</name>
</gene>
<dbReference type="GO" id="GO:0002949">
    <property type="term" value="P:tRNA threonylcarbamoyladenosine modification"/>
    <property type="evidence" value="ECO:0007669"/>
    <property type="project" value="InterPro"/>
</dbReference>
<proteinExistence type="predicted"/>
<sequence>MKILAIETSGKVASAALLEDCKVISEIVLNTKLVHSVMLIDLIDQVLKNASSKIEDVDLFAVSIGPGSFTGLRIGVSTIKGFCYATSKPCVGVDTLKALCYNFWACSDFLMPVLDAKSQKVFTGIFRFEDGKLKTYHPTSILDIQEAKELAKKYNPVLLGEGLDVYDFSQFKLSPKFLQYQKASNVGLLAYELAQEGKVISHFDLVPVYLKKSYAERDLGT</sequence>
<keyword evidence="2" id="KW-0808">Transferase</keyword>
<dbReference type="GO" id="GO:0005829">
    <property type="term" value="C:cytosol"/>
    <property type="evidence" value="ECO:0007669"/>
    <property type="project" value="TreeGrafter"/>
</dbReference>
<dbReference type="Gene3D" id="3.30.420.40">
    <property type="match status" value="2"/>
</dbReference>
<dbReference type="CDD" id="cd24032">
    <property type="entry name" value="ASKHA_NBD_TsaB"/>
    <property type="match status" value="1"/>
</dbReference>
<dbReference type="InterPro" id="IPR000905">
    <property type="entry name" value="Gcp-like_dom"/>
</dbReference>
<dbReference type="EMBL" id="DRUZ01000081">
    <property type="protein sequence ID" value="HHS02167.1"/>
    <property type="molecule type" value="Genomic_DNA"/>
</dbReference>
<dbReference type="PANTHER" id="PTHR11735">
    <property type="entry name" value="TRNA N6-ADENOSINE THREONYLCARBAMOYLTRANSFERASE"/>
    <property type="match status" value="1"/>
</dbReference>
<evidence type="ECO:0000313" key="2">
    <source>
        <dbReference type="EMBL" id="HHS02167.1"/>
    </source>
</evidence>
<dbReference type="Pfam" id="PF00814">
    <property type="entry name" value="TsaD"/>
    <property type="match status" value="1"/>
</dbReference>
<reference evidence="2" key="1">
    <citation type="journal article" date="2020" name="mSystems">
        <title>Genome- and Community-Level Interaction Insights into Carbon Utilization and Element Cycling Functions of Hydrothermarchaeota in Hydrothermal Sediment.</title>
        <authorList>
            <person name="Zhou Z."/>
            <person name="Liu Y."/>
            <person name="Xu W."/>
            <person name="Pan J."/>
            <person name="Luo Z.H."/>
            <person name="Li M."/>
        </authorList>
    </citation>
    <scope>NUCLEOTIDE SEQUENCE [LARGE SCALE GENOMIC DNA]</scope>
    <source>
        <strain evidence="2">SpSt-102</strain>
    </source>
</reference>
<dbReference type="InterPro" id="IPR022496">
    <property type="entry name" value="T6A_TsaB"/>
</dbReference>
<accession>A0A7C5V2S0</accession>
<name>A0A7C5V2S0_9FIRM</name>
<dbReference type="AlphaFoldDB" id="A0A7C5V2S0"/>
<comment type="caution">
    <text evidence="2">The sequence shown here is derived from an EMBL/GenBank/DDBJ whole genome shotgun (WGS) entry which is preliminary data.</text>
</comment>
<dbReference type="SUPFAM" id="SSF53067">
    <property type="entry name" value="Actin-like ATPase domain"/>
    <property type="match status" value="2"/>
</dbReference>
<dbReference type="NCBIfam" id="TIGR03725">
    <property type="entry name" value="T6A_YeaZ"/>
    <property type="match status" value="1"/>
</dbReference>